<keyword evidence="4" id="KW-1185">Reference proteome</keyword>
<dbReference type="EMBL" id="KQ964252">
    <property type="protein sequence ID" value="KXJ90418.1"/>
    <property type="molecule type" value="Genomic_DNA"/>
</dbReference>
<dbReference type="AlphaFoldDB" id="A0A136IZS5"/>
<feature type="signal peptide" evidence="2">
    <location>
        <begin position="1"/>
        <end position="17"/>
    </location>
</feature>
<dbReference type="InParanoid" id="A0A136IZS5"/>
<sequence length="237" mass="23925">MKVTFALVSLFFAAGLTAPTNQNTGFLSSLSGSGNGNGNGNGNTGNANGNTNGNSNNGGLNGNFNGNTNEGSGNGVSNGNINQGSGNGNINGNENMGYQNGVNNGVGNAGTLNGNANGNNNDGIGNGQNNGNTNGNGYRPCYGDRVPVCCKTVQYGSGTMCSTPSISPQSNGLFATICGSSKKSQCCIKSGTAGSSRREFRILRPLSYSGTSFGMGRGGELGIDICQLINREVCEEK</sequence>
<name>A0A136IZS5_9PEZI</name>
<dbReference type="STRING" id="196109.A0A136IZS5"/>
<feature type="compositionally biased region" description="Low complexity" evidence="1">
    <location>
        <begin position="44"/>
        <end position="104"/>
    </location>
</feature>
<feature type="region of interest" description="Disordered" evidence="1">
    <location>
        <begin position="37"/>
        <end position="104"/>
    </location>
</feature>
<evidence type="ECO:0000313" key="3">
    <source>
        <dbReference type="EMBL" id="KXJ90418.1"/>
    </source>
</evidence>
<proteinExistence type="predicted"/>
<dbReference type="Proteomes" id="UP000070501">
    <property type="component" value="Unassembled WGS sequence"/>
</dbReference>
<accession>A0A136IZS5</accession>
<reference evidence="4" key="1">
    <citation type="submission" date="2016-02" db="EMBL/GenBank/DDBJ databases">
        <title>Draft genome sequence of Microdochium bolleyi, a fungal endophyte of beachgrass.</title>
        <authorList>
            <consortium name="DOE Joint Genome Institute"/>
            <person name="David A.S."/>
            <person name="May G."/>
            <person name="Haridas S."/>
            <person name="Lim J."/>
            <person name="Wang M."/>
            <person name="Labutti K."/>
            <person name="Lipzen A."/>
            <person name="Barry K."/>
            <person name="Grigoriev I.V."/>
        </authorList>
    </citation>
    <scope>NUCLEOTIDE SEQUENCE [LARGE SCALE GENOMIC DNA]</scope>
    <source>
        <strain evidence="4">J235TASD1</strain>
    </source>
</reference>
<organism evidence="3 4">
    <name type="scientific">Microdochium bolleyi</name>
    <dbReference type="NCBI Taxonomy" id="196109"/>
    <lineage>
        <taxon>Eukaryota</taxon>
        <taxon>Fungi</taxon>
        <taxon>Dikarya</taxon>
        <taxon>Ascomycota</taxon>
        <taxon>Pezizomycotina</taxon>
        <taxon>Sordariomycetes</taxon>
        <taxon>Xylariomycetidae</taxon>
        <taxon>Xylariales</taxon>
        <taxon>Microdochiaceae</taxon>
        <taxon>Microdochium</taxon>
    </lineage>
</organism>
<gene>
    <name evidence="3" type="ORF">Micbo1qcDRAFT_176223</name>
</gene>
<evidence type="ECO:0008006" key="5">
    <source>
        <dbReference type="Google" id="ProtNLM"/>
    </source>
</evidence>
<keyword evidence="2" id="KW-0732">Signal</keyword>
<evidence type="ECO:0000256" key="2">
    <source>
        <dbReference type="SAM" id="SignalP"/>
    </source>
</evidence>
<evidence type="ECO:0000256" key="1">
    <source>
        <dbReference type="SAM" id="MobiDB-lite"/>
    </source>
</evidence>
<protein>
    <recommendedName>
        <fullName evidence="5">Hydrophobin</fullName>
    </recommendedName>
</protein>
<evidence type="ECO:0000313" key="4">
    <source>
        <dbReference type="Proteomes" id="UP000070501"/>
    </source>
</evidence>
<feature type="chain" id="PRO_5007293316" description="Hydrophobin" evidence="2">
    <location>
        <begin position="18"/>
        <end position="237"/>
    </location>
</feature>